<feature type="chain" id="PRO_5012799996" evidence="1">
    <location>
        <begin position="25"/>
        <end position="195"/>
    </location>
</feature>
<protein>
    <submittedName>
        <fullName evidence="2">Uncharacterized protein</fullName>
    </submittedName>
</protein>
<evidence type="ECO:0000256" key="1">
    <source>
        <dbReference type="SAM" id="SignalP"/>
    </source>
</evidence>
<proteinExistence type="predicted"/>
<gene>
    <name evidence="2" type="ORF">BV898_08199</name>
</gene>
<organism evidence="2 3">
    <name type="scientific">Hypsibius exemplaris</name>
    <name type="common">Freshwater tardigrade</name>
    <dbReference type="NCBI Taxonomy" id="2072580"/>
    <lineage>
        <taxon>Eukaryota</taxon>
        <taxon>Metazoa</taxon>
        <taxon>Ecdysozoa</taxon>
        <taxon>Tardigrada</taxon>
        <taxon>Eutardigrada</taxon>
        <taxon>Parachela</taxon>
        <taxon>Hypsibioidea</taxon>
        <taxon>Hypsibiidae</taxon>
        <taxon>Hypsibius</taxon>
    </lineage>
</organism>
<dbReference type="AlphaFoldDB" id="A0A1W0WRC9"/>
<name>A0A1W0WRC9_HYPEX</name>
<comment type="caution">
    <text evidence="2">The sequence shown here is derived from an EMBL/GenBank/DDBJ whole genome shotgun (WGS) entry which is preliminary data.</text>
</comment>
<sequence length="195" mass="21859">MSAELRQSLILVLMFLKLSNRRWGKDRNAARRERKVNVAWSAETELVSSAQPWDAALSMPRTDLAFAAIIPEKSTSDRNVRIFPRKFTKSHDCNDTDNPDDDHNQAVAVRALQLRSHDDHSGRGNVAFMRRNNALEVLDDACNVLWTSKNEMSSFAAQSARQQGMLKFRKSAPSHSKVGFWINGGYPGLTGSVTV</sequence>
<dbReference type="EMBL" id="MTYJ01000057">
    <property type="protein sequence ID" value="OQV17742.1"/>
    <property type="molecule type" value="Genomic_DNA"/>
</dbReference>
<keyword evidence="3" id="KW-1185">Reference proteome</keyword>
<evidence type="ECO:0000313" key="2">
    <source>
        <dbReference type="EMBL" id="OQV17742.1"/>
    </source>
</evidence>
<reference evidence="3" key="1">
    <citation type="submission" date="2017-01" db="EMBL/GenBank/DDBJ databases">
        <title>Comparative genomics of anhydrobiosis in the tardigrade Hypsibius dujardini.</title>
        <authorList>
            <person name="Yoshida Y."/>
            <person name="Koutsovoulos G."/>
            <person name="Laetsch D."/>
            <person name="Stevens L."/>
            <person name="Kumar S."/>
            <person name="Horikawa D."/>
            <person name="Ishino K."/>
            <person name="Komine S."/>
            <person name="Tomita M."/>
            <person name="Blaxter M."/>
            <person name="Arakawa K."/>
        </authorList>
    </citation>
    <scope>NUCLEOTIDE SEQUENCE [LARGE SCALE GENOMIC DNA]</scope>
    <source>
        <strain evidence="3">Z151</strain>
    </source>
</reference>
<accession>A0A1W0WRC9</accession>
<dbReference type="Proteomes" id="UP000192578">
    <property type="component" value="Unassembled WGS sequence"/>
</dbReference>
<feature type="signal peptide" evidence="1">
    <location>
        <begin position="1"/>
        <end position="24"/>
    </location>
</feature>
<keyword evidence="1" id="KW-0732">Signal</keyword>
<evidence type="ECO:0000313" key="3">
    <source>
        <dbReference type="Proteomes" id="UP000192578"/>
    </source>
</evidence>